<organism evidence="10 11">
    <name type="scientific">Cutaneotrichosporon spelunceum</name>
    <dbReference type="NCBI Taxonomy" id="1672016"/>
    <lineage>
        <taxon>Eukaryota</taxon>
        <taxon>Fungi</taxon>
        <taxon>Dikarya</taxon>
        <taxon>Basidiomycota</taxon>
        <taxon>Agaricomycotina</taxon>
        <taxon>Tremellomycetes</taxon>
        <taxon>Trichosporonales</taxon>
        <taxon>Trichosporonaceae</taxon>
        <taxon>Cutaneotrichosporon</taxon>
    </lineage>
</organism>
<dbReference type="GO" id="GO:0005886">
    <property type="term" value="C:plasma membrane"/>
    <property type="evidence" value="ECO:0007669"/>
    <property type="project" value="TreeGrafter"/>
</dbReference>
<dbReference type="EMBL" id="BTCM01000001">
    <property type="protein sequence ID" value="GMK54475.1"/>
    <property type="molecule type" value="Genomic_DNA"/>
</dbReference>
<evidence type="ECO:0000256" key="4">
    <source>
        <dbReference type="ARBA" id="ARBA00022692"/>
    </source>
</evidence>
<dbReference type="PANTHER" id="PTHR43029">
    <property type="entry name" value="AMMONIUM TRANSPORTER MEP2"/>
    <property type="match status" value="1"/>
</dbReference>
<feature type="transmembrane region" description="Helical" evidence="8">
    <location>
        <begin position="15"/>
        <end position="38"/>
    </location>
</feature>
<dbReference type="PANTHER" id="PTHR43029:SF10">
    <property type="entry name" value="AMMONIUM TRANSPORTER MEP2"/>
    <property type="match status" value="1"/>
</dbReference>
<dbReference type="Gene3D" id="1.10.3430.10">
    <property type="entry name" value="Ammonium transporter AmtB like domains"/>
    <property type="match status" value="1"/>
</dbReference>
<proteinExistence type="inferred from homology"/>
<gene>
    <name evidence="10" type="ORF">CspeluHIS016_0110610</name>
</gene>
<dbReference type="InterPro" id="IPR024041">
    <property type="entry name" value="NH4_transpt_AmtB-like_dom"/>
</dbReference>
<dbReference type="SUPFAM" id="SSF111352">
    <property type="entry name" value="Ammonium transporter"/>
    <property type="match status" value="1"/>
</dbReference>
<dbReference type="GO" id="GO:0008519">
    <property type="term" value="F:ammonium channel activity"/>
    <property type="evidence" value="ECO:0007669"/>
    <property type="project" value="InterPro"/>
</dbReference>
<keyword evidence="3" id="KW-0813">Transport</keyword>
<evidence type="ECO:0000256" key="3">
    <source>
        <dbReference type="ARBA" id="ARBA00022448"/>
    </source>
</evidence>
<keyword evidence="11" id="KW-1185">Reference proteome</keyword>
<name>A0AAD3TQE0_9TREE</name>
<evidence type="ECO:0000313" key="10">
    <source>
        <dbReference type="EMBL" id="GMK54475.1"/>
    </source>
</evidence>
<evidence type="ECO:0000256" key="5">
    <source>
        <dbReference type="ARBA" id="ARBA00022989"/>
    </source>
</evidence>
<protein>
    <recommendedName>
        <fullName evidence="9">Ammonium transporter AmtB-like domain-containing protein</fullName>
    </recommendedName>
</protein>
<accession>A0AAD3TQE0</accession>
<dbReference type="AlphaFoldDB" id="A0AAD3TQE0"/>
<evidence type="ECO:0000256" key="8">
    <source>
        <dbReference type="SAM" id="Phobius"/>
    </source>
</evidence>
<reference evidence="10" key="1">
    <citation type="journal article" date="2023" name="BMC Genomics">
        <title>Chromosome-level genome assemblies of Cutaneotrichosporon spp. (Trichosporonales, Basidiomycota) reveal imbalanced evolution between nucleotide sequences and chromosome synteny.</title>
        <authorList>
            <person name="Kobayashi Y."/>
            <person name="Kayamori A."/>
            <person name="Aoki K."/>
            <person name="Shiwa Y."/>
            <person name="Matsutani M."/>
            <person name="Fujita N."/>
            <person name="Sugita T."/>
            <person name="Iwasaki W."/>
            <person name="Tanaka N."/>
            <person name="Takashima M."/>
        </authorList>
    </citation>
    <scope>NUCLEOTIDE SEQUENCE</scope>
    <source>
        <strain evidence="10">HIS016</strain>
    </source>
</reference>
<comment type="subcellular location">
    <subcellularLocation>
        <location evidence="1">Membrane</location>
        <topology evidence="1">Multi-pass membrane protein</topology>
    </subcellularLocation>
</comment>
<keyword evidence="5 8" id="KW-1133">Transmembrane helix</keyword>
<dbReference type="InterPro" id="IPR001905">
    <property type="entry name" value="Ammonium_transpt"/>
</dbReference>
<feature type="transmembrane region" description="Helical" evidence="8">
    <location>
        <begin position="97"/>
        <end position="122"/>
    </location>
</feature>
<evidence type="ECO:0000256" key="2">
    <source>
        <dbReference type="ARBA" id="ARBA00005887"/>
    </source>
</evidence>
<evidence type="ECO:0000259" key="9">
    <source>
        <dbReference type="Pfam" id="PF00909"/>
    </source>
</evidence>
<comment type="similarity">
    <text evidence="2">Belongs to the ammonia transporter channel (TC 1.A.11.2) family.</text>
</comment>
<keyword evidence="7" id="KW-0924">Ammonia transport</keyword>
<evidence type="ECO:0000256" key="6">
    <source>
        <dbReference type="ARBA" id="ARBA00023136"/>
    </source>
</evidence>
<dbReference type="Proteomes" id="UP001222932">
    <property type="component" value="Unassembled WGS sequence"/>
</dbReference>
<keyword evidence="6 8" id="KW-0472">Membrane</keyword>
<feature type="domain" description="Ammonium transporter AmtB-like" evidence="9">
    <location>
        <begin position="1"/>
        <end position="150"/>
    </location>
</feature>
<sequence>MITGLVVITPGAGFVPGWAAIVIGLVAGGVPWVTLNLLGRFPPLCYVDDTLGGVHTHLLAGVIGGVFTGVFATRDGLESFGQTGAAGGGIEGNWRQLWIQVVGALFIIAWNAVWTALILIFIRAVCRVPLRMADTMLLVGDEAAHGESAYHMDLPPLTTQNVYQVDHYTKSMMTSTASVGQSSLHQPDVNSV</sequence>
<comment type="caution">
    <text evidence="10">The sequence shown here is derived from an EMBL/GenBank/DDBJ whole genome shotgun (WGS) entry which is preliminary data.</text>
</comment>
<evidence type="ECO:0000256" key="1">
    <source>
        <dbReference type="ARBA" id="ARBA00004141"/>
    </source>
</evidence>
<dbReference type="InterPro" id="IPR029020">
    <property type="entry name" value="Ammonium/urea_transptr"/>
</dbReference>
<evidence type="ECO:0000313" key="11">
    <source>
        <dbReference type="Proteomes" id="UP001222932"/>
    </source>
</evidence>
<reference evidence="10" key="2">
    <citation type="submission" date="2023-06" db="EMBL/GenBank/DDBJ databases">
        <authorList>
            <person name="Kobayashi Y."/>
            <person name="Kayamori A."/>
            <person name="Aoki K."/>
            <person name="Shiwa Y."/>
            <person name="Fujita N."/>
            <person name="Sugita T."/>
            <person name="Iwasaki W."/>
            <person name="Tanaka N."/>
            <person name="Takashima M."/>
        </authorList>
    </citation>
    <scope>NUCLEOTIDE SEQUENCE</scope>
    <source>
        <strain evidence="10">HIS016</strain>
    </source>
</reference>
<dbReference type="Pfam" id="PF00909">
    <property type="entry name" value="Ammonium_transp"/>
    <property type="match status" value="1"/>
</dbReference>
<evidence type="ECO:0000256" key="7">
    <source>
        <dbReference type="ARBA" id="ARBA00023177"/>
    </source>
</evidence>
<keyword evidence="4 8" id="KW-0812">Transmembrane</keyword>
<feature type="transmembrane region" description="Helical" evidence="8">
    <location>
        <begin position="50"/>
        <end position="72"/>
    </location>
</feature>